<dbReference type="GO" id="GO:0005886">
    <property type="term" value="C:plasma membrane"/>
    <property type="evidence" value="ECO:0007669"/>
    <property type="project" value="UniProtKB-SubCell"/>
</dbReference>
<evidence type="ECO:0000256" key="3">
    <source>
        <dbReference type="ARBA" id="ARBA00022692"/>
    </source>
</evidence>
<accession>A0A839F325</accession>
<keyword evidence="2" id="KW-1003">Cell membrane</keyword>
<evidence type="ECO:0000313" key="8">
    <source>
        <dbReference type="Proteomes" id="UP000550401"/>
    </source>
</evidence>
<comment type="subcellular location">
    <subcellularLocation>
        <location evidence="1">Cell membrane</location>
        <topology evidence="1">Multi-pass membrane protein</topology>
    </subcellularLocation>
</comment>
<sequence length="199" mass="19879">MSVAATSAFALALAVAAAMPGPATIALSARALAGGPAAALPLGLGLVLGDLAWCALSITGAGAMLARFPALAFALRWIGALWLGVIAWRLWRATAPTAPSAPAGDRRGLRAGLAIATANPKTMLFYLALLPAWLDAGAGARSFALAALVIVPVYGGVLAAWAVAAASTRRAFAVPPDPRRLQRISGIAVALAAVLVAIG</sequence>
<proteinExistence type="predicted"/>
<evidence type="ECO:0000256" key="4">
    <source>
        <dbReference type="ARBA" id="ARBA00022989"/>
    </source>
</evidence>
<dbReference type="Pfam" id="PF01810">
    <property type="entry name" value="LysE"/>
    <property type="match status" value="1"/>
</dbReference>
<evidence type="ECO:0000256" key="1">
    <source>
        <dbReference type="ARBA" id="ARBA00004651"/>
    </source>
</evidence>
<dbReference type="PANTHER" id="PTHR30086">
    <property type="entry name" value="ARGININE EXPORTER PROTEIN ARGO"/>
    <property type="match status" value="1"/>
</dbReference>
<comment type="caution">
    <text evidence="7">The sequence shown here is derived from an EMBL/GenBank/DDBJ whole genome shotgun (WGS) entry which is preliminary data.</text>
</comment>
<dbReference type="AlphaFoldDB" id="A0A839F325"/>
<gene>
    <name evidence="7" type="ORF">FHW12_000792</name>
</gene>
<evidence type="ECO:0000256" key="5">
    <source>
        <dbReference type="ARBA" id="ARBA00023136"/>
    </source>
</evidence>
<dbReference type="GO" id="GO:0015171">
    <property type="term" value="F:amino acid transmembrane transporter activity"/>
    <property type="evidence" value="ECO:0007669"/>
    <property type="project" value="TreeGrafter"/>
</dbReference>
<protein>
    <submittedName>
        <fullName evidence="7">Threonine/homoserine/homoserine lactone efflux protein</fullName>
    </submittedName>
</protein>
<feature type="transmembrane region" description="Helical" evidence="6">
    <location>
        <begin position="142"/>
        <end position="161"/>
    </location>
</feature>
<keyword evidence="8" id="KW-1185">Reference proteome</keyword>
<keyword evidence="5 6" id="KW-0472">Membrane</keyword>
<evidence type="ECO:0000256" key="2">
    <source>
        <dbReference type="ARBA" id="ARBA00022475"/>
    </source>
</evidence>
<reference evidence="7 8" key="1">
    <citation type="submission" date="2020-07" db="EMBL/GenBank/DDBJ databases">
        <title>Genomic Encyclopedia of Type Strains, Phase IV (KMG-V): Genome sequencing to study the core and pangenomes of soil and plant-associated prokaryotes.</title>
        <authorList>
            <person name="Whitman W."/>
        </authorList>
    </citation>
    <scope>NUCLEOTIDE SEQUENCE [LARGE SCALE GENOMIC DNA]</scope>
    <source>
        <strain evidence="7 8">RH2WT43</strain>
    </source>
</reference>
<keyword evidence="3 6" id="KW-0812">Transmembrane</keyword>
<organism evidence="7 8">
    <name type="scientific">Dokdonella fugitiva</name>
    <dbReference type="NCBI Taxonomy" id="328517"/>
    <lineage>
        <taxon>Bacteria</taxon>
        <taxon>Pseudomonadati</taxon>
        <taxon>Pseudomonadota</taxon>
        <taxon>Gammaproteobacteria</taxon>
        <taxon>Lysobacterales</taxon>
        <taxon>Rhodanobacteraceae</taxon>
        <taxon>Dokdonella</taxon>
    </lineage>
</organism>
<dbReference type="EMBL" id="JACGXL010000001">
    <property type="protein sequence ID" value="MBA8886601.1"/>
    <property type="molecule type" value="Genomic_DNA"/>
</dbReference>
<evidence type="ECO:0000256" key="6">
    <source>
        <dbReference type="SAM" id="Phobius"/>
    </source>
</evidence>
<evidence type="ECO:0000313" key="7">
    <source>
        <dbReference type="EMBL" id="MBA8886601.1"/>
    </source>
</evidence>
<feature type="transmembrane region" description="Helical" evidence="6">
    <location>
        <begin position="73"/>
        <end position="91"/>
    </location>
</feature>
<feature type="transmembrane region" description="Helical" evidence="6">
    <location>
        <begin position="43"/>
        <end position="66"/>
    </location>
</feature>
<feature type="transmembrane region" description="Helical" evidence="6">
    <location>
        <begin position="181"/>
        <end position="198"/>
    </location>
</feature>
<name>A0A839F325_9GAMM</name>
<dbReference type="PANTHER" id="PTHR30086:SF20">
    <property type="entry name" value="ARGININE EXPORTER PROTEIN ARGO-RELATED"/>
    <property type="match status" value="1"/>
</dbReference>
<dbReference type="Proteomes" id="UP000550401">
    <property type="component" value="Unassembled WGS sequence"/>
</dbReference>
<dbReference type="RefSeq" id="WP_182529666.1">
    <property type="nucleotide sequence ID" value="NZ_JACGXL010000001.1"/>
</dbReference>
<feature type="transmembrane region" description="Helical" evidence="6">
    <location>
        <begin position="111"/>
        <end position="130"/>
    </location>
</feature>
<keyword evidence="4 6" id="KW-1133">Transmembrane helix</keyword>
<dbReference type="InterPro" id="IPR001123">
    <property type="entry name" value="LeuE-type"/>
</dbReference>